<keyword evidence="2" id="KW-1185">Reference proteome</keyword>
<protein>
    <submittedName>
        <fullName evidence="1">Uncharacterized protein</fullName>
    </submittedName>
</protein>
<dbReference type="EMBL" id="JAYMGO010000023">
    <property type="protein sequence ID" value="KAL1249327.1"/>
    <property type="molecule type" value="Genomic_DNA"/>
</dbReference>
<name>A0ABR3LCG7_9TELE</name>
<gene>
    <name evidence="1" type="ORF">QQF64_020332</name>
</gene>
<dbReference type="Gene3D" id="3.30.200.20">
    <property type="entry name" value="Phosphorylase Kinase, domain 1"/>
    <property type="match status" value="1"/>
</dbReference>
<feature type="non-terminal residue" evidence="1">
    <location>
        <position position="120"/>
    </location>
</feature>
<proteinExistence type="predicted"/>
<reference evidence="1 2" key="1">
    <citation type="submission" date="2023-09" db="EMBL/GenBank/DDBJ databases">
        <authorList>
            <person name="Wang M."/>
        </authorList>
    </citation>
    <scope>NUCLEOTIDE SEQUENCE [LARGE SCALE GENOMIC DNA]</scope>
    <source>
        <strain evidence="1">GT-2023</strain>
        <tissue evidence="1">Liver</tissue>
    </source>
</reference>
<sequence>MFNNVERACPPPTSITGIGSNDASLKTVAVVAGGLTHIGAFLSGAFGDVSDLPASRSPERVQVCVTDINMLKGSRPSFSVARRPFDWMRNPASSDVMHRFEVLGIVGEGAYGVVLKCRHK</sequence>
<dbReference type="Proteomes" id="UP001558613">
    <property type="component" value="Unassembled WGS sequence"/>
</dbReference>
<comment type="caution">
    <text evidence="1">The sequence shown here is derived from an EMBL/GenBank/DDBJ whole genome shotgun (WGS) entry which is preliminary data.</text>
</comment>
<accession>A0ABR3LCG7</accession>
<evidence type="ECO:0000313" key="1">
    <source>
        <dbReference type="EMBL" id="KAL1249327.1"/>
    </source>
</evidence>
<organism evidence="1 2">
    <name type="scientific">Cirrhinus molitorella</name>
    <name type="common">mud carp</name>
    <dbReference type="NCBI Taxonomy" id="172907"/>
    <lineage>
        <taxon>Eukaryota</taxon>
        <taxon>Metazoa</taxon>
        <taxon>Chordata</taxon>
        <taxon>Craniata</taxon>
        <taxon>Vertebrata</taxon>
        <taxon>Euteleostomi</taxon>
        <taxon>Actinopterygii</taxon>
        <taxon>Neopterygii</taxon>
        <taxon>Teleostei</taxon>
        <taxon>Ostariophysi</taxon>
        <taxon>Cypriniformes</taxon>
        <taxon>Cyprinidae</taxon>
        <taxon>Labeoninae</taxon>
        <taxon>Labeonini</taxon>
        <taxon>Cirrhinus</taxon>
    </lineage>
</organism>
<evidence type="ECO:0000313" key="2">
    <source>
        <dbReference type="Proteomes" id="UP001558613"/>
    </source>
</evidence>